<protein>
    <recommendedName>
        <fullName evidence="2">ubiquitinyl hydrolase 1</fullName>
        <ecNumber evidence="2">3.4.19.12</ecNumber>
    </recommendedName>
</protein>
<evidence type="ECO:0000313" key="7">
    <source>
        <dbReference type="EMBL" id="CAH2292092.1"/>
    </source>
</evidence>
<feature type="compositionally biased region" description="Basic and acidic residues" evidence="5">
    <location>
        <begin position="812"/>
        <end position="821"/>
    </location>
</feature>
<dbReference type="InterPro" id="IPR038765">
    <property type="entry name" value="Papain-like_cys_pep_sf"/>
</dbReference>
<dbReference type="PANTHER" id="PTHR21646:SF20">
    <property type="entry name" value="UBIQUITIN CARBOXYL-TERMINAL HYDROLASE 43"/>
    <property type="match status" value="1"/>
</dbReference>
<dbReference type="InterPro" id="IPR001394">
    <property type="entry name" value="Peptidase_C19_UCH"/>
</dbReference>
<feature type="compositionally biased region" description="Polar residues" evidence="5">
    <location>
        <begin position="401"/>
        <end position="415"/>
    </location>
</feature>
<dbReference type="PROSITE" id="PS00972">
    <property type="entry name" value="USP_1"/>
    <property type="match status" value="1"/>
</dbReference>
<dbReference type="AlphaFoldDB" id="A0AAD1S3V7"/>
<feature type="domain" description="USP" evidence="6">
    <location>
        <begin position="115"/>
        <end position="755"/>
    </location>
</feature>
<feature type="compositionally biased region" description="Polar residues" evidence="5">
    <location>
        <begin position="255"/>
        <end position="264"/>
    </location>
</feature>
<evidence type="ECO:0000256" key="4">
    <source>
        <dbReference type="ARBA" id="ARBA00022801"/>
    </source>
</evidence>
<gene>
    <name evidence="7" type="ORF">PECUL_23A038117</name>
</gene>
<dbReference type="PROSITE" id="PS50235">
    <property type="entry name" value="USP_3"/>
    <property type="match status" value="1"/>
</dbReference>
<feature type="region of interest" description="Disordered" evidence="5">
    <location>
        <begin position="44"/>
        <end position="93"/>
    </location>
</feature>
<feature type="compositionally biased region" description="Polar residues" evidence="5">
    <location>
        <begin position="1000"/>
        <end position="1010"/>
    </location>
</feature>
<feature type="compositionally biased region" description="Basic and acidic residues" evidence="5">
    <location>
        <begin position="66"/>
        <end position="79"/>
    </location>
</feature>
<feature type="compositionally biased region" description="Polar residues" evidence="5">
    <location>
        <begin position="905"/>
        <end position="917"/>
    </location>
</feature>
<dbReference type="Pfam" id="PF00443">
    <property type="entry name" value="UCH"/>
    <property type="match status" value="1"/>
</dbReference>
<evidence type="ECO:0000256" key="3">
    <source>
        <dbReference type="ARBA" id="ARBA00022670"/>
    </source>
</evidence>
<feature type="compositionally biased region" description="Basic and acidic residues" evidence="5">
    <location>
        <begin position="980"/>
        <end position="999"/>
    </location>
</feature>
<feature type="compositionally biased region" description="Polar residues" evidence="5">
    <location>
        <begin position="236"/>
        <end position="246"/>
    </location>
</feature>
<dbReference type="GO" id="GO:0004843">
    <property type="term" value="F:cysteine-type deubiquitinase activity"/>
    <property type="evidence" value="ECO:0007669"/>
    <property type="project" value="UniProtKB-EC"/>
</dbReference>
<organism evidence="7 8">
    <name type="scientific">Pelobates cultripes</name>
    <name type="common">Western spadefoot toad</name>
    <dbReference type="NCBI Taxonomy" id="61616"/>
    <lineage>
        <taxon>Eukaryota</taxon>
        <taxon>Metazoa</taxon>
        <taxon>Chordata</taxon>
        <taxon>Craniata</taxon>
        <taxon>Vertebrata</taxon>
        <taxon>Euteleostomi</taxon>
        <taxon>Amphibia</taxon>
        <taxon>Batrachia</taxon>
        <taxon>Anura</taxon>
        <taxon>Pelobatoidea</taxon>
        <taxon>Pelobatidae</taxon>
        <taxon>Pelobates</taxon>
    </lineage>
</organism>
<reference evidence="7" key="1">
    <citation type="submission" date="2022-03" db="EMBL/GenBank/DDBJ databases">
        <authorList>
            <person name="Alioto T."/>
            <person name="Alioto T."/>
            <person name="Gomez Garrido J."/>
        </authorList>
    </citation>
    <scope>NUCLEOTIDE SEQUENCE</scope>
</reference>
<sequence>MDEPKAATKAAKETSQGSRKLFRSRSLKSVGNFMQRILKTLNSLSHLGDRDQDVEDDDGGFKPKSRQRDGKGSAQEDFRLVQGGDSNNNLGKTQVPARCQDRLSWSSDDKVPGVQGLKNHGNTCFMNAVVQCLSNTDLLAEFLGMGQYRSEFDRIKMNGEVIREQAPKPLPTNRGEVTETLASLVRGLWTLEYTPNLSVEFKNVVSKYGSQFRGNSQHDALEFLLWLLDKVNEDLNSSNGENSKTQAKPPPASEQRPTSPSHSLPTAGAQSFVEEHFQAQYRSSLTCPHCHKQSDTFDPFLCVSLPIPLRQTRALNVTLVFQTKQQRFLRIGLAVPLFGTMASLRKMVADEGKVPPNQVILVELFSSGFQRSFSDDEDLNTIAEGDPVYAFQAPVPLPKTGGNSRPSGYPQSLPSSPRYPDAGAQKLPGGGSVSSEFLGQNSKILILLCNTERASQQTDSFNRFGPPLLMKEERTMSWDQLQQGILGKIHYLMKNDAQTMQSGSALFRIRVVGGPANSSYLSPKDARPLLHPAVDRALQMSGAGGPPHIKLAIEWDSKTKERLFGPIQEEVVQDAESVRSQQLDHQQQSCTLDECFQLYTKEEQLAPDDAWRCPHCKVLQQGTVKLSLWTLPDILIVHLKRFRQVGGRRNKLSTLVRFPLFGMDMTPHAVKRSQRQKSMLNPWASYQMENGQPGVFYDLYAVCNHHGSLQGGHYTAYCRNSLDARWYSYDDSNVDHVEDDDVCTRGAYLLFYQKRNTIPAWSACSSVRGSTTSSMSDHWALRLNGSKRESVVSRTATSCSPVPQTPDSPVDLNKETHSENDVGSKSFVRGVKGRSASMKVSSATKLKLSISKAMPLRWSFGSKDKSKRGSGELIEYLESGRRPKYTNESIVPLMTNAESKARGTQPKSNPSKDPNVNGTTPVSSTGSPSSKTDTLRGKPKEKVNLQEGTLTGRKEGFMQTNTRDAKSSGDNPSPAKQSGKKGDNNQRSLSKDRDNRRTSSSEAEGQQAAKSTKPRSSFGKESRKPCGPENAKISELPNGVSRTSLDNGVLGDRRTSGTMPRRHKEDLISDKSKAEIRRAQSSSNVQNKLEWTLKRSTSLHKNGSASTQLPVHGTTDKVLSGTLQRMRYQTSSLGRKKSVPESSF</sequence>
<feature type="region of interest" description="Disordered" evidence="5">
    <location>
        <begin position="393"/>
        <end position="432"/>
    </location>
</feature>
<feature type="compositionally biased region" description="Polar residues" evidence="5">
    <location>
        <begin position="794"/>
        <end position="807"/>
    </location>
</feature>
<proteinExistence type="predicted"/>
<dbReference type="GO" id="GO:0016579">
    <property type="term" value="P:protein deubiquitination"/>
    <property type="evidence" value="ECO:0007669"/>
    <property type="project" value="InterPro"/>
</dbReference>
<evidence type="ECO:0000256" key="5">
    <source>
        <dbReference type="SAM" id="MobiDB-lite"/>
    </source>
</evidence>
<feature type="region of interest" description="Disordered" evidence="5">
    <location>
        <begin position="1"/>
        <end position="25"/>
    </location>
</feature>
<evidence type="ECO:0000256" key="1">
    <source>
        <dbReference type="ARBA" id="ARBA00000707"/>
    </source>
</evidence>
<feature type="compositionally biased region" description="Basic and acidic residues" evidence="5">
    <location>
        <begin position="1063"/>
        <end position="1078"/>
    </location>
</feature>
<dbReference type="FunFam" id="3.90.70.10:FF:000048">
    <property type="entry name" value="Ubiquitin carboxyl-terminal hydrolase 31"/>
    <property type="match status" value="1"/>
</dbReference>
<feature type="compositionally biased region" description="Low complexity" evidence="5">
    <location>
        <begin position="918"/>
        <end position="932"/>
    </location>
</feature>
<feature type="region of interest" description="Disordered" evidence="5">
    <location>
        <begin position="896"/>
        <end position="1089"/>
    </location>
</feature>
<evidence type="ECO:0000313" key="8">
    <source>
        <dbReference type="Proteomes" id="UP001295444"/>
    </source>
</evidence>
<feature type="region of interest" description="Disordered" evidence="5">
    <location>
        <begin position="236"/>
        <end position="266"/>
    </location>
</feature>
<keyword evidence="4 7" id="KW-0378">Hydrolase</keyword>
<dbReference type="InterPro" id="IPR018200">
    <property type="entry name" value="USP_CS"/>
</dbReference>
<feature type="compositionally biased region" description="Polar residues" evidence="5">
    <location>
        <begin position="958"/>
        <end position="976"/>
    </location>
</feature>
<comment type="catalytic activity">
    <reaction evidence="1">
        <text>Thiol-dependent hydrolysis of ester, thioester, amide, peptide and isopeptide bonds formed by the C-terminal Gly of ubiquitin (a 76-residue protein attached to proteins as an intracellular targeting signal).</text>
        <dbReference type="EC" id="3.4.19.12"/>
    </reaction>
</comment>
<dbReference type="InterPro" id="IPR028889">
    <property type="entry name" value="USP"/>
</dbReference>
<dbReference type="InterPro" id="IPR050185">
    <property type="entry name" value="Ub_carboxyl-term_hydrolase"/>
</dbReference>
<keyword evidence="8" id="KW-1185">Reference proteome</keyword>
<dbReference type="Proteomes" id="UP001295444">
    <property type="component" value="Chromosome 05"/>
</dbReference>
<evidence type="ECO:0000259" key="6">
    <source>
        <dbReference type="PROSITE" id="PS50235"/>
    </source>
</evidence>
<feature type="region of interest" description="Disordered" evidence="5">
    <location>
        <begin position="794"/>
        <end position="821"/>
    </location>
</feature>
<keyword evidence="3" id="KW-0645">Protease</keyword>
<dbReference type="EC" id="3.4.19.12" evidence="2"/>
<name>A0AAD1S3V7_PELCU</name>
<dbReference type="PANTHER" id="PTHR21646">
    <property type="entry name" value="UBIQUITIN CARBOXYL-TERMINAL HYDROLASE"/>
    <property type="match status" value="1"/>
</dbReference>
<dbReference type="SUPFAM" id="SSF54001">
    <property type="entry name" value="Cysteine proteinases"/>
    <property type="match status" value="1"/>
</dbReference>
<dbReference type="CDD" id="cd02674">
    <property type="entry name" value="Peptidase_C19R"/>
    <property type="match status" value="1"/>
</dbReference>
<evidence type="ECO:0000256" key="2">
    <source>
        <dbReference type="ARBA" id="ARBA00012759"/>
    </source>
</evidence>
<feature type="compositionally biased region" description="Basic and acidic residues" evidence="5">
    <location>
        <begin position="933"/>
        <end position="944"/>
    </location>
</feature>
<dbReference type="EMBL" id="OW240916">
    <property type="protein sequence ID" value="CAH2292092.1"/>
    <property type="molecule type" value="Genomic_DNA"/>
</dbReference>
<feature type="compositionally biased region" description="Polar residues" evidence="5">
    <location>
        <begin position="1079"/>
        <end position="1089"/>
    </location>
</feature>
<dbReference type="GO" id="GO:0006508">
    <property type="term" value="P:proteolysis"/>
    <property type="evidence" value="ECO:0007669"/>
    <property type="project" value="UniProtKB-KW"/>
</dbReference>
<feature type="compositionally biased region" description="Basic and acidic residues" evidence="5">
    <location>
        <begin position="1"/>
        <end position="12"/>
    </location>
</feature>
<dbReference type="Gene3D" id="3.90.70.10">
    <property type="entry name" value="Cysteine proteinases"/>
    <property type="match status" value="2"/>
</dbReference>
<dbReference type="PROSITE" id="PS00973">
    <property type="entry name" value="USP_2"/>
    <property type="match status" value="1"/>
</dbReference>
<accession>A0AAD1S3V7</accession>